<dbReference type="Pfam" id="PF25789">
    <property type="entry name" value="TPR_NAA35"/>
    <property type="match status" value="1"/>
</dbReference>
<dbReference type="Pfam" id="PF04112">
    <property type="entry name" value="Mak10"/>
    <property type="match status" value="2"/>
</dbReference>
<dbReference type="InterPro" id="IPR057983">
    <property type="entry name" value="NAA35-like_N"/>
</dbReference>
<dbReference type="GO" id="GO:0031417">
    <property type="term" value="C:NatC complex"/>
    <property type="evidence" value="ECO:0007669"/>
    <property type="project" value="InterPro"/>
</dbReference>
<feature type="domain" description="NAA35-like N-terminal" evidence="4">
    <location>
        <begin position="82"/>
        <end position="168"/>
    </location>
</feature>
<dbReference type="PANTHER" id="PTHR21373">
    <property type="entry name" value="GLUCOSE REPRESSIBLE PROTEIN MAK10"/>
    <property type="match status" value="1"/>
</dbReference>
<dbReference type="InterPro" id="IPR007244">
    <property type="entry name" value="Naa35_N"/>
</dbReference>
<keyword evidence="3" id="KW-0963">Cytoplasm</keyword>
<evidence type="ECO:0000313" key="6">
    <source>
        <dbReference type="EMBL" id="TPX60912.1"/>
    </source>
</evidence>
<feature type="domain" description="NAA35-like TPR repeats" evidence="5">
    <location>
        <begin position="372"/>
        <end position="749"/>
    </location>
</feature>
<comment type="similarity">
    <text evidence="2">Belongs to the MAK10 family.</text>
</comment>
<dbReference type="EMBL" id="QEAQ01000011">
    <property type="protein sequence ID" value="TPX60912.1"/>
    <property type="molecule type" value="Genomic_DNA"/>
</dbReference>
<evidence type="ECO:0000259" key="4">
    <source>
        <dbReference type="Pfam" id="PF04112"/>
    </source>
</evidence>
<dbReference type="InterPro" id="IPR057982">
    <property type="entry name" value="TPR_NAA35"/>
</dbReference>
<sequence length="758" mass="84508">MSLKTISEDDPPPMGPGLFEATLHSKCEPEDPPWEDVTAILREATDGTIRPKLWSDILAAADVPIDSSRAAFFVFLKELEIGQLVAVEGFSLWEGMCAIEMMDPKMDAGMDLPAAARAGKLTISDMDHKHFTAADIIGILDQLLGLEMSWIAGNMLCQTVFTCVCLHAPYRLGSSLLQSCVVAMLKTVDLVRMEVTKAHVYEEEDFANDTMGLSLCEEVQENEAIAGLLLAEDTLTESIRSLEMGLHSLADPEMKKLALRPGLELDFLNALLARIQFMKFLYFAIMELGAQDTAKAGKSIAQAKVRLETVHKTINLGSNVEDAFDPYITRKLFAQMPPKPILVMPKEDALNDMKTMLSHMQDICDVCAIQGTVHDLESVFRFIGFFSGRAPGPNVLTRSLLQTNLVSREKLFGRYPLTKVICESILNLSGRTPRSLVDRCEKDSMSTFCVQAAGPIQGLFKLFGRNRARQYRGLRKNLKEWEALQVEAEALDMDLRSNGEPPKEPIVFSSWVFHQKLNLLILHVMLGYEMDLYSSYEQVMVLMQIEHLFGVQEKLLLRLSGISVSQEKLSLRLSGISASENSDHLGMSVREALAEVTAKKNLFRGLLKFGKVLRHDGHLASPDHEAYCGQVHFNHRFRVFQSLTSPVPLQYEDYLAAETLTEGPEVQALGALFLARAEFDALLEATNKANLMSNNIERIRNLDYVKDLQALIRVCDANEISIKSLTTSKQGSVKPTVTIDRTHHAYIPVFALNYGSDK</sequence>
<dbReference type="STRING" id="109895.A0A507EAM0"/>
<evidence type="ECO:0000256" key="1">
    <source>
        <dbReference type="ARBA" id="ARBA00004496"/>
    </source>
</evidence>
<evidence type="ECO:0000313" key="7">
    <source>
        <dbReference type="Proteomes" id="UP000318582"/>
    </source>
</evidence>
<dbReference type="Proteomes" id="UP000318582">
    <property type="component" value="Unassembled WGS sequence"/>
</dbReference>
<keyword evidence="7" id="KW-1185">Reference proteome</keyword>
<evidence type="ECO:0000256" key="3">
    <source>
        <dbReference type="ARBA" id="ARBA00022490"/>
    </source>
</evidence>
<comment type="subcellular location">
    <subcellularLocation>
        <location evidence="1">Cytoplasm</location>
    </subcellularLocation>
</comment>
<comment type="caution">
    <text evidence="6">The sequence shown here is derived from an EMBL/GenBank/DDBJ whole genome shotgun (WGS) entry which is preliminary data.</text>
</comment>
<name>A0A507EAM0_9FUNG</name>
<reference evidence="6 7" key="1">
    <citation type="journal article" date="2019" name="Sci. Rep.">
        <title>Comparative genomics of chytrid fungi reveal insights into the obligate biotrophic and pathogenic lifestyle of Synchytrium endobioticum.</title>
        <authorList>
            <person name="van de Vossenberg B.T.L.H."/>
            <person name="Warris S."/>
            <person name="Nguyen H.D.T."/>
            <person name="van Gent-Pelzer M.P.E."/>
            <person name="Joly D.L."/>
            <person name="van de Geest H.C."/>
            <person name="Bonants P.J.M."/>
            <person name="Smith D.S."/>
            <person name="Levesque C.A."/>
            <person name="van der Lee T.A.J."/>
        </authorList>
    </citation>
    <scope>NUCLEOTIDE SEQUENCE [LARGE SCALE GENOMIC DNA]</scope>
    <source>
        <strain evidence="6 7">CBS 809.83</strain>
    </source>
</reference>
<accession>A0A507EAM0</accession>
<evidence type="ECO:0000259" key="5">
    <source>
        <dbReference type="Pfam" id="PF25789"/>
    </source>
</evidence>
<evidence type="ECO:0000256" key="2">
    <source>
        <dbReference type="ARBA" id="ARBA00006289"/>
    </source>
</evidence>
<proteinExistence type="inferred from homology"/>
<dbReference type="PANTHER" id="PTHR21373:SF0">
    <property type="entry name" value="N-ALPHA-ACETYLTRANSFERASE 35, NATC AUXILIARY SUBUNIT"/>
    <property type="match status" value="1"/>
</dbReference>
<dbReference type="AlphaFoldDB" id="A0A507EAM0"/>
<protein>
    <submittedName>
        <fullName evidence="6">Uncharacterized protein</fullName>
    </submittedName>
</protein>
<organism evidence="6 7">
    <name type="scientific">Powellomyces hirtus</name>
    <dbReference type="NCBI Taxonomy" id="109895"/>
    <lineage>
        <taxon>Eukaryota</taxon>
        <taxon>Fungi</taxon>
        <taxon>Fungi incertae sedis</taxon>
        <taxon>Chytridiomycota</taxon>
        <taxon>Chytridiomycota incertae sedis</taxon>
        <taxon>Chytridiomycetes</taxon>
        <taxon>Spizellomycetales</taxon>
        <taxon>Powellomycetaceae</taxon>
        <taxon>Powellomyces</taxon>
    </lineage>
</organism>
<gene>
    <name evidence="6" type="ORF">PhCBS80983_g01467</name>
</gene>
<feature type="domain" description="NAA35-like N-terminal" evidence="4">
    <location>
        <begin position="171"/>
        <end position="224"/>
    </location>
</feature>